<keyword evidence="3" id="KW-1185">Reference proteome</keyword>
<dbReference type="Pfam" id="PF19100">
    <property type="entry name" value="DUF5787"/>
    <property type="match status" value="1"/>
</dbReference>
<dbReference type="EMBL" id="BAAABL010000056">
    <property type="protein sequence ID" value="GAA0304969.1"/>
    <property type="molecule type" value="Genomic_DNA"/>
</dbReference>
<evidence type="ECO:0000313" key="3">
    <source>
        <dbReference type="Proteomes" id="UP001500837"/>
    </source>
</evidence>
<dbReference type="AlphaFoldDB" id="A0AAV3S965"/>
<comment type="caution">
    <text evidence="2">The sequence shown here is derived from an EMBL/GenBank/DDBJ whole genome shotgun (WGS) entry which is preliminary data.</text>
</comment>
<protein>
    <submittedName>
        <fullName evidence="2">DUF5787 family protein</fullName>
    </submittedName>
</protein>
<dbReference type="InterPro" id="IPR043901">
    <property type="entry name" value="DUF5787"/>
</dbReference>
<dbReference type="Proteomes" id="UP001500837">
    <property type="component" value="Unassembled WGS sequence"/>
</dbReference>
<evidence type="ECO:0000313" key="2">
    <source>
        <dbReference type="EMBL" id="GAA0304969.1"/>
    </source>
</evidence>
<organism evidence="2 3">
    <name type="scientific">Halarchaeum salinum</name>
    <dbReference type="NCBI Taxonomy" id="489912"/>
    <lineage>
        <taxon>Archaea</taxon>
        <taxon>Methanobacteriati</taxon>
        <taxon>Methanobacteriota</taxon>
        <taxon>Stenosarchaea group</taxon>
        <taxon>Halobacteria</taxon>
        <taxon>Halobacteriales</taxon>
        <taxon>Halobacteriaceae</taxon>
    </lineage>
</organism>
<accession>A0AAV3S965</accession>
<sequence>MAGAEFGFELRVCAWAERQWDPADADSDVLVARQLGTQRRRWDTVLIEADPDALRERAAFGPDELDPDLRSLVANAPAEWTYYRDALPDPGYPWRYAREAIHRASARGVLAERKRDNRIEIRRIAPYPDWVRRLVAIENKPDLDASAARALADQLERDVALGLADEVWVATRADATHALVTEMPSAAGVLTFDRSARGDASSGRTGEQERQPGATRERDTMDANIVWHPRTLDPERTGVRVTDHGDPTNFEYVPANEKRETRARIAERAYGRGWRAYADTMRPDCRAFDLRKDGDGYVPYCHANGCEQTAAECAGSCAEFSPEPPGWRQRGWPIEGGPGTAIKRLLDVRRRRRRPGLDERDGEAD</sequence>
<name>A0AAV3S965_9EURY</name>
<evidence type="ECO:0000256" key="1">
    <source>
        <dbReference type="SAM" id="MobiDB-lite"/>
    </source>
</evidence>
<dbReference type="RefSeq" id="WP_211312591.1">
    <property type="nucleotide sequence ID" value="NZ_BAAABL010000056.1"/>
</dbReference>
<reference evidence="2 3" key="1">
    <citation type="journal article" date="2019" name="Int. J. Syst. Evol. Microbiol.">
        <title>The Global Catalogue of Microorganisms (GCM) 10K type strain sequencing project: providing services to taxonomists for standard genome sequencing and annotation.</title>
        <authorList>
            <consortium name="The Broad Institute Genomics Platform"/>
            <consortium name="The Broad Institute Genome Sequencing Center for Infectious Disease"/>
            <person name="Wu L."/>
            <person name="Ma J."/>
        </authorList>
    </citation>
    <scope>NUCLEOTIDE SEQUENCE [LARGE SCALE GENOMIC DNA]</scope>
    <source>
        <strain evidence="2 3">JCM 16330</strain>
    </source>
</reference>
<proteinExistence type="predicted"/>
<feature type="compositionally biased region" description="Basic and acidic residues" evidence="1">
    <location>
        <begin position="206"/>
        <end position="221"/>
    </location>
</feature>
<gene>
    <name evidence="2" type="ORF">GCM10009066_18550</name>
</gene>
<feature type="region of interest" description="Disordered" evidence="1">
    <location>
        <begin position="194"/>
        <end position="222"/>
    </location>
</feature>